<dbReference type="InterPro" id="IPR010071">
    <property type="entry name" value="AA_adenyl_dom"/>
</dbReference>
<dbReference type="InterPro" id="IPR029058">
    <property type="entry name" value="AB_hydrolase_fold"/>
</dbReference>
<dbReference type="PROSITE" id="PS00455">
    <property type="entry name" value="AMP_BINDING"/>
    <property type="match status" value="1"/>
</dbReference>
<dbReference type="SMART" id="SM00823">
    <property type="entry name" value="PKS_PP"/>
    <property type="match status" value="2"/>
</dbReference>
<dbReference type="InterPro" id="IPR000873">
    <property type="entry name" value="AMP-dep_synth/lig_dom"/>
</dbReference>
<dbReference type="PROSITE" id="PS00012">
    <property type="entry name" value="PHOSPHOPANTETHEINE"/>
    <property type="match status" value="1"/>
</dbReference>
<dbReference type="Pfam" id="PF00668">
    <property type="entry name" value="Condensation"/>
    <property type="match status" value="1"/>
</dbReference>
<evidence type="ECO:0000313" key="6">
    <source>
        <dbReference type="Proteomes" id="UP000711178"/>
    </source>
</evidence>
<dbReference type="InterPro" id="IPR001242">
    <property type="entry name" value="Condensation_dom"/>
</dbReference>
<keyword evidence="3" id="KW-0597">Phosphoprotein</keyword>
<dbReference type="PROSITE" id="PS50075">
    <property type="entry name" value="CARRIER"/>
    <property type="match status" value="2"/>
</dbReference>
<dbReference type="EMBL" id="JAHDTB010000001">
    <property type="protein sequence ID" value="MBW8286574.1"/>
    <property type="molecule type" value="Genomic_DNA"/>
</dbReference>
<reference evidence="5 6" key="1">
    <citation type="submission" date="2021-05" db="EMBL/GenBank/DDBJ databases">
        <title>Draft Whole Genome Sequencing Of Biosensor Chromobacterium violaceum Strain CV026 Reveals A Regulatory RNA In Chromobacterium violaceum Phenotype Regulatory Network.</title>
        <authorList>
            <person name="Hong K.W."/>
            <person name="Chan K.G."/>
            <person name="Chang C.-Y."/>
        </authorList>
    </citation>
    <scope>NUCLEOTIDE SEQUENCE [LARGE SCALE GENOMIC DNA]</scope>
    <source>
        <strain evidence="5 6">ATCC 31532</strain>
    </source>
</reference>
<protein>
    <submittedName>
        <fullName evidence="5">Amino acid adenylation domain-containing protein</fullName>
    </submittedName>
</protein>
<dbReference type="InterPro" id="IPR009081">
    <property type="entry name" value="PP-bd_ACP"/>
</dbReference>
<dbReference type="Gene3D" id="3.30.559.30">
    <property type="entry name" value="Nonribosomal peptide synthetase, condensation domain"/>
    <property type="match status" value="2"/>
</dbReference>
<comment type="caution">
    <text evidence="5">The sequence shown here is derived from an EMBL/GenBank/DDBJ whole genome shotgun (WGS) entry which is preliminary data.</text>
</comment>
<dbReference type="Proteomes" id="UP000711178">
    <property type="component" value="Unassembled WGS sequence"/>
</dbReference>
<name>A0ABS7F917_9NEIS</name>
<dbReference type="Pfam" id="PF00501">
    <property type="entry name" value="AMP-binding"/>
    <property type="match status" value="1"/>
</dbReference>
<dbReference type="InterPro" id="IPR042099">
    <property type="entry name" value="ANL_N_sf"/>
</dbReference>
<dbReference type="PANTHER" id="PTHR45527:SF1">
    <property type="entry name" value="FATTY ACID SYNTHASE"/>
    <property type="match status" value="1"/>
</dbReference>
<dbReference type="InterPro" id="IPR025110">
    <property type="entry name" value="AMP-bd_C"/>
</dbReference>
<dbReference type="Pfam" id="PF13193">
    <property type="entry name" value="AMP-binding_C"/>
    <property type="match status" value="1"/>
</dbReference>
<dbReference type="InterPro" id="IPR006162">
    <property type="entry name" value="Ppantetheine_attach_site"/>
</dbReference>
<dbReference type="InterPro" id="IPR036736">
    <property type="entry name" value="ACP-like_sf"/>
</dbReference>
<dbReference type="Gene3D" id="3.40.50.12780">
    <property type="entry name" value="N-terminal domain of ligase-like"/>
    <property type="match status" value="1"/>
</dbReference>
<feature type="domain" description="Carrier" evidence="4">
    <location>
        <begin position="55"/>
        <end position="129"/>
    </location>
</feature>
<dbReference type="InterPro" id="IPR020845">
    <property type="entry name" value="AMP-binding_CS"/>
</dbReference>
<dbReference type="SUPFAM" id="SSF47336">
    <property type="entry name" value="ACP-like"/>
    <property type="match status" value="1"/>
</dbReference>
<evidence type="ECO:0000256" key="2">
    <source>
        <dbReference type="ARBA" id="ARBA00022450"/>
    </source>
</evidence>
<dbReference type="Gene3D" id="3.40.50.1820">
    <property type="entry name" value="alpha/beta hydrolase"/>
    <property type="match status" value="1"/>
</dbReference>
<dbReference type="Gene3D" id="3.30.559.10">
    <property type="entry name" value="Chloramphenicol acetyltransferase-like domain"/>
    <property type="match status" value="2"/>
</dbReference>
<evidence type="ECO:0000313" key="5">
    <source>
        <dbReference type="EMBL" id="MBW8286574.1"/>
    </source>
</evidence>
<gene>
    <name evidence="5" type="ORF">KIF53_02870</name>
</gene>
<dbReference type="PANTHER" id="PTHR45527">
    <property type="entry name" value="NONRIBOSOMAL PEPTIDE SYNTHETASE"/>
    <property type="match status" value="1"/>
</dbReference>
<feature type="domain" description="Carrier" evidence="4">
    <location>
        <begin position="1513"/>
        <end position="1584"/>
    </location>
</feature>
<keyword evidence="6" id="KW-1185">Reference proteome</keyword>
<proteinExistence type="predicted"/>
<organism evidence="5 6">
    <name type="scientific">Chromobacterium subtsugae</name>
    <dbReference type="NCBI Taxonomy" id="251747"/>
    <lineage>
        <taxon>Bacteria</taxon>
        <taxon>Pseudomonadati</taxon>
        <taxon>Pseudomonadota</taxon>
        <taxon>Betaproteobacteria</taxon>
        <taxon>Neisseriales</taxon>
        <taxon>Chromobacteriaceae</taxon>
        <taxon>Chromobacterium</taxon>
    </lineage>
</organism>
<dbReference type="GeneID" id="89687736"/>
<evidence type="ECO:0000256" key="3">
    <source>
        <dbReference type="ARBA" id="ARBA00022553"/>
    </source>
</evidence>
<dbReference type="SUPFAM" id="SSF53474">
    <property type="entry name" value="alpha/beta-Hydrolases"/>
    <property type="match status" value="1"/>
</dbReference>
<dbReference type="InterPro" id="IPR020806">
    <property type="entry name" value="PKS_PP-bd"/>
</dbReference>
<dbReference type="SMART" id="SM01294">
    <property type="entry name" value="PKS_PP_betabranch"/>
    <property type="match status" value="1"/>
</dbReference>
<dbReference type="CDD" id="cd05930">
    <property type="entry name" value="A_NRPS"/>
    <property type="match status" value="1"/>
</dbReference>
<dbReference type="InterPro" id="IPR023213">
    <property type="entry name" value="CAT-like_dom_sf"/>
</dbReference>
<dbReference type="NCBIfam" id="TIGR01733">
    <property type="entry name" value="AA-adenyl-dom"/>
    <property type="match status" value="1"/>
</dbReference>
<dbReference type="Gene3D" id="1.10.1200.10">
    <property type="entry name" value="ACP-like"/>
    <property type="match status" value="2"/>
</dbReference>
<evidence type="ECO:0000256" key="1">
    <source>
        <dbReference type="ARBA" id="ARBA00001957"/>
    </source>
</evidence>
<dbReference type="RefSeq" id="WP_193603933.1">
    <property type="nucleotide sequence ID" value="NZ_CP142381.1"/>
</dbReference>
<dbReference type="InterPro" id="IPR045851">
    <property type="entry name" value="AMP-bd_C_sf"/>
</dbReference>
<sequence length="1847" mass="199592">MREPMPAREEAPPADAAWTPLRAGADGVPRACDMTADDWLLAYDVDAQLADGGAPAAAGLESALREIWQSVLGVEGLSATDNFFAAGGDSIASVQLAAQARAKGIALSAQDLLRHQTIAALAASASQASPERQPSQGRLALRPAQLAALDGGAVSRRLLQVPEEMDERFLQAWLRALHAGHDALRLRFARQGGEWRAEFRADADALAREARDGRAASSMPPQPQADAGPVLMAALEKGRDGARLWLSARQAAVDAASWRTILADLRAAFDEWRRRGAISARGAAGFGRYQEWCEKREGEPRQAAWPAAGGEWVLAPVAELDAARSAAMLESGLRKHRARPEELLLAAALLAACRWSGERALTLRLAQDGRAADAELAATVGQFDVERGLTLALAAGELAPGAAILAAKEGCRAQTQELGDAGRTARLAFRYDGDFDAPAAARAGIARLALPNDDDDAGGPPLRLRGERRDGCLRLTLSCRAAAVPAQGLDALAARLDEALRELAEHCADPAQAASLSPSDFPGLGLTAAELAGWRQRFPALEQLSPATGMQIGMVFHSQLPGHADAYTNQAYLTLEGELDAGWFREAWRIVIERHPALRAGFVGFEREQPLQLAVAAPALDWREEDLRGQAPDAFERWRQADRQTPFDFGRPPLMRFLLARVDEQSHRFCWTHHHSIIDGWSVTLVWDEVFEAYRALRAGQEPALPPAPSFAEAAFWRHGQPREEGLRYWRETLAGIGPRAALRIEQPGLPPLGGEASKSRRRLSEQATRRLTEMARAGQTTLAATMQAAWALLLAHYSGQSDVVFGVTSAGRTIDLPGVERIVGPLINTVPARFALDPGARLGDWLRTVRDMHLLRDRHASIDLIDIQRQSGLRADQPLFDSVVIVDNYPAADYGAATALRVSERGYAGETHYGLTLSVMPGARLAFDIEFDSSRFHKKDIDAMADKLESVLTRMPQNLAEPLSAAVGAAARAEAASDAAGLSMARRQGDLRLGRDLVPHLVENHAQDTPKQIALICNERSYSYEQLNRAANRLANHLLEQFPQLGADSLVGVRIPRGDKLVIAILALWKAGAAYIPLDPVLPAQRVRDMLETAGAAFVIADSVEAAADNAAALGMRTVSYDAVEQLPGLDERNPDVHISGNDLSYVLYTSGSTGKPKGAMVEHIGMLNNIVNKAIDCKVTESSRVAQNASMSFDVSVWQMFIALARGGATVVYDDRAVNDVAGLLARLAADRVTVLEVVPTYLSVLVEHIEDKHPGGLALSVQYLLVTGETIEASLLKRWFKLFPHTHAVNAYGPTEASDDITHHLMSAGDALENPVPIGRALANFDVYIVDDELRPLPYGEMGEIVVTGVGVGRGYVGMAGATAQAFLDSPFPDKYRGRLYKTGDLGVMRPDGVLLYHGRKDKQVKIRGMRIELEDVELALQALPAVRQAAVLEIRPAGREAFLCAFAVARADGEREAIVAELKEKLPPYMVPSVFRFESELPQLPSGKIDRRALLAGYEETAPRAACVEPTNEVERRLADIWREVIGSQAIGIGDDFFDVGGDSFKAIRIAAKYGAPLEVTHLYDYPTIAALAEHLAGLDGDAQKTLTLIAGDPAQAEAMLLCIANSGGGPVSFIEMGRAFSAAGAPLAACAVNLPRNEVDDDAAMVAEVERLAAEVCDELGRMSSLPLMVFAQCNGSALALGVVREWKRRGADLRALCIGGALLRTEPTPKDVRSDEQIVAFLGSIGSTLPAEADERAFFLHDFSYDCHMADSYYNHLVRERAAEAGERIGAPVFCLVGTEDPIVSGYAERYRDWGLLSDEVSLIEYPGIGHYLLRDCPAELAASLADIWRRVGGKEARNGR</sequence>
<dbReference type="Pfam" id="PF00550">
    <property type="entry name" value="PP-binding"/>
    <property type="match status" value="2"/>
</dbReference>
<dbReference type="SUPFAM" id="SSF52777">
    <property type="entry name" value="CoA-dependent acyltransferases"/>
    <property type="match status" value="4"/>
</dbReference>
<dbReference type="SUPFAM" id="SSF56801">
    <property type="entry name" value="Acetyl-CoA synthetase-like"/>
    <property type="match status" value="1"/>
</dbReference>
<keyword evidence="2" id="KW-0596">Phosphopantetheine</keyword>
<evidence type="ECO:0000259" key="4">
    <source>
        <dbReference type="PROSITE" id="PS50075"/>
    </source>
</evidence>
<dbReference type="Gene3D" id="3.30.300.30">
    <property type="match status" value="1"/>
</dbReference>
<accession>A0ABS7F917</accession>
<comment type="cofactor">
    <cofactor evidence="1">
        <name>pantetheine 4'-phosphate</name>
        <dbReference type="ChEBI" id="CHEBI:47942"/>
    </cofactor>
</comment>